<dbReference type="EMBL" id="JBFOLJ010000001">
    <property type="protein sequence ID" value="KAL2558264.1"/>
    <property type="molecule type" value="Genomic_DNA"/>
</dbReference>
<keyword evidence="2" id="KW-1185">Reference proteome</keyword>
<gene>
    <name evidence="1" type="ORF">Fot_03003</name>
</gene>
<reference evidence="2" key="1">
    <citation type="submission" date="2024-07" db="EMBL/GenBank/DDBJ databases">
        <title>Two chromosome-level genome assemblies of Korean endemic species Abeliophyllum distichum and Forsythia ovata (Oleaceae).</title>
        <authorList>
            <person name="Jang H."/>
        </authorList>
    </citation>
    <scope>NUCLEOTIDE SEQUENCE [LARGE SCALE GENOMIC DNA]</scope>
</reference>
<sequence length="100" mass="11728">MAAASLVIVENLKQRIALVVENTNEFHLERVEVTRRDYEWFVSNPEWTLNQHVGSHGAARVRTMNHGQARGHYLRKEIAIFKPQINSMEIPFSRWFIILL</sequence>
<proteinExistence type="predicted"/>
<dbReference type="AlphaFoldDB" id="A0ABD1X8H2"/>
<protein>
    <submittedName>
        <fullName evidence="1">Uncharacterized protein</fullName>
    </submittedName>
</protein>
<evidence type="ECO:0000313" key="1">
    <source>
        <dbReference type="EMBL" id="KAL2558264.1"/>
    </source>
</evidence>
<evidence type="ECO:0000313" key="2">
    <source>
        <dbReference type="Proteomes" id="UP001604277"/>
    </source>
</evidence>
<organism evidence="1 2">
    <name type="scientific">Forsythia ovata</name>
    <dbReference type="NCBI Taxonomy" id="205694"/>
    <lineage>
        <taxon>Eukaryota</taxon>
        <taxon>Viridiplantae</taxon>
        <taxon>Streptophyta</taxon>
        <taxon>Embryophyta</taxon>
        <taxon>Tracheophyta</taxon>
        <taxon>Spermatophyta</taxon>
        <taxon>Magnoliopsida</taxon>
        <taxon>eudicotyledons</taxon>
        <taxon>Gunneridae</taxon>
        <taxon>Pentapetalae</taxon>
        <taxon>asterids</taxon>
        <taxon>lamiids</taxon>
        <taxon>Lamiales</taxon>
        <taxon>Oleaceae</taxon>
        <taxon>Forsythieae</taxon>
        <taxon>Forsythia</taxon>
    </lineage>
</organism>
<name>A0ABD1X8H2_9LAMI</name>
<accession>A0ABD1X8H2</accession>
<comment type="caution">
    <text evidence="1">The sequence shown here is derived from an EMBL/GenBank/DDBJ whole genome shotgun (WGS) entry which is preliminary data.</text>
</comment>
<dbReference type="Proteomes" id="UP001604277">
    <property type="component" value="Unassembled WGS sequence"/>
</dbReference>